<dbReference type="Gene3D" id="1.10.3210.50">
    <property type="match status" value="1"/>
</dbReference>
<feature type="domain" description="HD" evidence="1">
    <location>
        <begin position="8"/>
        <end position="112"/>
    </location>
</feature>
<dbReference type="SUPFAM" id="SSF109604">
    <property type="entry name" value="HD-domain/PDEase-like"/>
    <property type="match status" value="1"/>
</dbReference>
<dbReference type="PROSITE" id="PS51831">
    <property type="entry name" value="HD"/>
    <property type="match status" value="1"/>
</dbReference>
<dbReference type="Proteomes" id="UP000273252">
    <property type="component" value="Unassembled WGS sequence"/>
</dbReference>
<evidence type="ECO:0000313" key="2">
    <source>
        <dbReference type="EMBL" id="RJX75781.1"/>
    </source>
</evidence>
<dbReference type="EMBL" id="QVMU01000001">
    <property type="protein sequence ID" value="RJX75781.1"/>
    <property type="molecule type" value="Genomic_DNA"/>
</dbReference>
<comment type="caution">
    <text evidence="2">The sequence shown here is derived from an EMBL/GenBank/DDBJ whole genome shotgun (WGS) entry which is preliminary data.</text>
</comment>
<evidence type="ECO:0000259" key="1">
    <source>
        <dbReference type="PROSITE" id="PS51831"/>
    </source>
</evidence>
<keyword evidence="3" id="KW-1185">Reference proteome</keyword>
<dbReference type="CDD" id="cd00077">
    <property type="entry name" value="HDc"/>
    <property type="match status" value="1"/>
</dbReference>
<dbReference type="Pfam" id="PF01966">
    <property type="entry name" value="HD"/>
    <property type="match status" value="1"/>
</dbReference>
<dbReference type="PANTHER" id="PTHR33594">
    <property type="entry name" value="SUPERFAMILY HYDROLASE, PUTATIVE (AFU_ORTHOLOGUE AFUA_1G03035)-RELATED"/>
    <property type="match status" value="1"/>
</dbReference>
<dbReference type="SMART" id="SM00471">
    <property type="entry name" value="HDc"/>
    <property type="match status" value="1"/>
</dbReference>
<gene>
    <name evidence="2" type="ORF">DZ860_01615</name>
</gene>
<dbReference type="OrthoDB" id="9797344at2"/>
<dbReference type="AlphaFoldDB" id="A0A3A6RGD6"/>
<accession>A0A3A6RGD6</accession>
<dbReference type="InterPro" id="IPR003607">
    <property type="entry name" value="HD/PDEase_dom"/>
</dbReference>
<dbReference type="PANTHER" id="PTHR33594:SF1">
    <property type="entry name" value="HD_PDEASE DOMAIN-CONTAINING PROTEIN"/>
    <property type="match status" value="1"/>
</dbReference>
<proteinExistence type="predicted"/>
<evidence type="ECO:0000313" key="3">
    <source>
        <dbReference type="Proteomes" id="UP000273252"/>
    </source>
</evidence>
<dbReference type="RefSeq" id="WP_120029530.1">
    <property type="nucleotide sequence ID" value="NZ_QVMU01000001.1"/>
</dbReference>
<organism evidence="2 3">
    <name type="scientific">Vibrio sinensis</name>
    <dbReference type="NCBI Taxonomy" id="2302434"/>
    <lineage>
        <taxon>Bacteria</taxon>
        <taxon>Pseudomonadati</taxon>
        <taxon>Pseudomonadota</taxon>
        <taxon>Gammaproteobacteria</taxon>
        <taxon>Vibrionales</taxon>
        <taxon>Vibrionaceae</taxon>
        <taxon>Vibrio</taxon>
    </lineage>
</organism>
<dbReference type="InterPro" id="IPR006674">
    <property type="entry name" value="HD_domain"/>
</dbReference>
<protein>
    <submittedName>
        <fullName evidence="2">HD domain-containing protein</fullName>
    </submittedName>
</protein>
<sequence>MTQDLAHDINHVLRVVASAKALCVQEQALPQVVIPAAFLHDCFSFEKNHPNKSQSSVVAADKAIQFLKQINYPSEYHDGIHHAIVAHSFSANVTPRTLEAKIVQDADRLDALGAIGIARCLQVSVKLDRPLYYAEDPFCQQRTPNDGEYTIDHFYTKLFLLAERMNTQSAKVEATKRTDFMREYLMQLNHEIHYNNPLK</sequence>
<reference evidence="2 3" key="1">
    <citation type="submission" date="2018-08" db="EMBL/GenBank/DDBJ databases">
        <title>Vibrio isolated from the Eastern China Marginal Seas.</title>
        <authorList>
            <person name="Li Y."/>
        </authorList>
    </citation>
    <scope>NUCLEOTIDE SEQUENCE [LARGE SCALE GENOMIC DNA]</scope>
    <source>
        <strain evidence="2 3">BEI233</strain>
    </source>
</reference>
<name>A0A3A6RGD6_9VIBR</name>